<evidence type="ECO:0000313" key="1">
    <source>
        <dbReference type="EMBL" id="KAK7485845.1"/>
    </source>
</evidence>
<evidence type="ECO:0000313" key="2">
    <source>
        <dbReference type="Proteomes" id="UP001519460"/>
    </source>
</evidence>
<protein>
    <submittedName>
        <fullName evidence="1">Uncharacterized protein</fullName>
    </submittedName>
</protein>
<comment type="caution">
    <text evidence="1">The sequence shown here is derived from an EMBL/GenBank/DDBJ whole genome shotgun (WGS) entry which is preliminary data.</text>
</comment>
<name>A0ABD0KFS0_9CAEN</name>
<sequence length="87" mass="10009">MSARKGDYTMHGRQPHTHNSFFFFAELYNTAMSAHKGDHALHGRQPHTCEEADFERVTLVLAMHAQSRKESNRLALLWSQQTIAAWV</sequence>
<keyword evidence="2" id="KW-1185">Reference proteome</keyword>
<dbReference type="EMBL" id="JACVVK020000188">
    <property type="protein sequence ID" value="KAK7485845.1"/>
    <property type="molecule type" value="Genomic_DNA"/>
</dbReference>
<dbReference type="AlphaFoldDB" id="A0ABD0KFS0"/>
<reference evidence="1 2" key="1">
    <citation type="journal article" date="2023" name="Sci. Data">
        <title>Genome assembly of the Korean intertidal mud-creeper Batillaria attramentaria.</title>
        <authorList>
            <person name="Patra A.K."/>
            <person name="Ho P.T."/>
            <person name="Jun S."/>
            <person name="Lee S.J."/>
            <person name="Kim Y."/>
            <person name="Won Y.J."/>
        </authorList>
    </citation>
    <scope>NUCLEOTIDE SEQUENCE [LARGE SCALE GENOMIC DNA]</scope>
    <source>
        <strain evidence="1">Wonlab-2016</strain>
    </source>
</reference>
<dbReference type="Proteomes" id="UP001519460">
    <property type="component" value="Unassembled WGS sequence"/>
</dbReference>
<gene>
    <name evidence="1" type="ORF">BaRGS_00022945</name>
</gene>
<organism evidence="1 2">
    <name type="scientific">Batillaria attramentaria</name>
    <dbReference type="NCBI Taxonomy" id="370345"/>
    <lineage>
        <taxon>Eukaryota</taxon>
        <taxon>Metazoa</taxon>
        <taxon>Spiralia</taxon>
        <taxon>Lophotrochozoa</taxon>
        <taxon>Mollusca</taxon>
        <taxon>Gastropoda</taxon>
        <taxon>Caenogastropoda</taxon>
        <taxon>Sorbeoconcha</taxon>
        <taxon>Cerithioidea</taxon>
        <taxon>Batillariidae</taxon>
        <taxon>Batillaria</taxon>
    </lineage>
</organism>
<accession>A0ABD0KFS0</accession>
<proteinExistence type="predicted"/>